<keyword evidence="1" id="KW-0472">Membrane</keyword>
<accession>A0A1L8E8Q6</accession>
<sequence>MEASEISRTAAASTILRITNFLMALSLGTQRAQLVQRTAFTCPLLCLQRPPLRRFLVILSLSFGNFCIYLITQKML</sequence>
<proteinExistence type="predicted"/>
<evidence type="ECO:0000313" key="2">
    <source>
        <dbReference type="EMBL" id="JAV15101.1"/>
    </source>
</evidence>
<evidence type="ECO:0000256" key="1">
    <source>
        <dbReference type="SAM" id="Phobius"/>
    </source>
</evidence>
<dbReference type="AlphaFoldDB" id="A0A1L8E8Q6"/>
<keyword evidence="1" id="KW-0812">Transmembrane</keyword>
<feature type="transmembrane region" description="Helical" evidence="1">
    <location>
        <begin position="55"/>
        <end position="72"/>
    </location>
</feature>
<dbReference type="EMBL" id="GFDG01003698">
    <property type="protein sequence ID" value="JAV15101.1"/>
    <property type="molecule type" value="Transcribed_RNA"/>
</dbReference>
<organism evidence="2">
    <name type="scientific">Haematobia irritans</name>
    <name type="common">Horn fly</name>
    <name type="synonym">Conops irritans</name>
    <dbReference type="NCBI Taxonomy" id="7368"/>
    <lineage>
        <taxon>Eukaryota</taxon>
        <taxon>Metazoa</taxon>
        <taxon>Ecdysozoa</taxon>
        <taxon>Arthropoda</taxon>
        <taxon>Hexapoda</taxon>
        <taxon>Insecta</taxon>
        <taxon>Pterygota</taxon>
        <taxon>Neoptera</taxon>
        <taxon>Endopterygota</taxon>
        <taxon>Diptera</taxon>
        <taxon>Brachycera</taxon>
        <taxon>Muscomorpha</taxon>
        <taxon>Muscoidea</taxon>
        <taxon>Muscidae</taxon>
        <taxon>Haematobia</taxon>
    </lineage>
</organism>
<reference evidence="2" key="1">
    <citation type="submission" date="2017-01" db="EMBL/GenBank/DDBJ databases">
        <title>An insight into the sialome and mialome of the horn fly, Haematobia irritans.</title>
        <authorList>
            <person name="Breijo M."/>
            <person name="Boiani M."/>
            <person name="Ures X."/>
            <person name="Rocha S."/>
            <person name="Sequeira M."/>
            <person name="Ribeiro J.M."/>
        </authorList>
    </citation>
    <scope>NUCLEOTIDE SEQUENCE</scope>
</reference>
<name>A0A1L8E8Q6_HAEIR</name>
<protein>
    <submittedName>
        <fullName evidence="2">Uncharacterized protein</fullName>
    </submittedName>
</protein>
<keyword evidence="1" id="KW-1133">Transmembrane helix</keyword>